<feature type="transmembrane region" description="Helical" evidence="1">
    <location>
        <begin position="49"/>
        <end position="72"/>
    </location>
</feature>
<evidence type="ECO:0000256" key="1">
    <source>
        <dbReference type="SAM" id="Phobius"/>
    </source>
</evidence>
<sequence>MQELSEAFSTLADGDFMREAGMVLVGFLFPTLVGGLLSNHLTMIPEEAYGLVVSLLAIYFGYHEVAVGGAVATGDAAAESFGVKQSLAAAL</sequence>
<gene>
    <name evidence="2" type="ORF">ACFQJC_14500</name>
</gene>
<dbReference type="EMBL" id="JBHTAA010000005">
    <property type="protein sequence ID" value="MFC7204727.1"/>
    <property type="molecule type" value="Genomic_DNA"/>
</dbReference>
<dbReference type="AlphaFoldDB" id="A0ABD5ZHW8"/>
<keyword evidence="1" id="KW-0812">Transmembrane</keyword>
<evidence type="ECO:0000313" key="2">
    <source>
        <dbReference type="EMBL" id="MFC7204727.1"/>
    </source>
</evidence>
<keyword evidence="1" id="KW-1133">Transmembrane helix</keyword>
<protein>
    <submittedName>
        <fullName evidence="2">Uncharacterized protein</fullName>
    </submittedName>
</protein>
<accession>A0ABD5ZHW8</accession>
<reference evidence="2 3" key="1">
    <citation type="journal article" date="2019" name="Int. J. Syst. Evol. Microbiol.">
        <title>The Global Catalogue of Microorganisms (GCM) 10K type strain sequencing project: providing services to taxonomists for standard genome sequencing and annotation.</title>
        <authorList>
            <consortium name="The Broad Institute Genomics Platform"/>
            <consortium name="The Broad Institute Genome Sequencing Center for Infectious Disease"/>
            <person name="Wu L."/>
            <person name="Ma J."/>
        </authorList>
    </citation>
    <scope>NUCLEOTIDE SEQUENCE [LARGE SCALE GENOMIC DNA]</scope>
    <source>
        <strain evidence="2 3">DSM 29988</strain>
    </source>
</reference>
<dbReference type="Proteomes" id="UP001596481">
    <property type="component" value="Unassembled WGS sequence"/>
</dbReference>
<name>A0ABD5ZHW8_9EURY</name>
<evidence type="ECO:0000313" key="3">
    <source>
        <dbReference type="Proteomes" id="UP001596481"/>
    </source>
</evidence>
<proteinExistence type="predicted"/>
<dbReference type="RefSeq" id="WP_390224661.1">
    <property type="nucleotide sequence ID" value="NZ_JBHTAA010000005.1"/>
</dbReference>
<organism evidence="2 3">
    <name type="scientific">Haloferax namakaokahaiae</name>
    <dbReference type="NCBI Taxonomy" id="1748331"/>
    <lineage>
        <taxon>Archaea</taxon>
        <taxon>Methanobacteriati</taxon>
        <taxon>Methanobacteriota</taxon>
        <taxon>Stenosarchaea group</taxon>
        <taxon>Halobacteria</taxon>
        <taxon>Halobacteriales</taxon>
        <taxon>Haloferacaceae</taxon>
        <taxon>Haloferax</taxon>
    </lineage>
</organism>
<feature type="transmembrane region" description="Helical" evidence="1">
    <location>
        <begin position="20"/>
        <end position="37"/>
    </location>
</feature>
<keyword evidence="3" id="KW-1185">Reference proteome</keyword>
<keyword evidence="1" id="KW-0472">Membrane</keyword>
<comment type="caution">
    <text evidence="2">The sequence shown here is derived from an EMBL/GenBank/DDBJ whole genome shotgun (WGS) entry which is preliminary data.</text>
</comment>